<keyword evidence="2" id="KW-0238">DNA-binding</keyword>
<name>A0A644T151_9ZZZZ</name>
<organism evidence="6">
    <name type="scientific">bioreactor metagenome</name>
    <dbReference type="NCBI Taxonomy" id="1076179"/>
    <lineage>
        <taxon>unclassified sequences</taxon>
        <taxon>metagenomes</taxon>
        <taxon>ecological metagenomes</taxon>
    </lineage>
</organism>
<dbReference type="CDD" id="cd00338">
    <property type="entry name" value="Ser_Recombinase"/>
    <property type="match status" value="1"/>
</dbReference>
<dbReference type="InterPro" id="IPR050639">
    <property type="entry name" value="SSR_resolvase"/>
</dbReference>
<dbReference type="InterPro" id="IPR006119">
    <property type="entry name" value="Resolv_N"/>
</dbReference>
<dbReference type="PANTHER" id="PTHR30461:SF23">
    <property type="entry name" value="DNA RECOMBINASE-RELATED"/>
    <property type="match status" value="1"/>
</dbReference>
<dbReference type="Pfam" id="PF07508">
    <property type="entry name" value="Recombinase"/>
    <property type="match status" value="1"/>
</dbReference>
<evidence type="ECO:0000256" key="3">
    <source>
        <dbReference type="ARBA" id="ARBA00023172"/>
    </source>
</evidence>
<keyword evidence="1" id="KW-0229">DNA integration</keyword>
<dbReference type="Pfam" id="PF00239">
    <property type="entry name" value="Resolvase"/>
    <property type="match status" value="1"/>
</dbReference>
<dbReference type="SMART" id="SM00857">
    <property type="entry name" value="Resolvase"/>
    <property type="match status" value="1"/>
</dbReference>
<reference evidence="6" key="1">
    <citation type="submission" date="2019-08" db="EMBL/GenBank/DDBJ databases">
        <authorList>
            <person name="Kucharzyk K."/>
            <person name="Murdoch R.W."/>
            <person name="Higgins S."/>
            <person name="Loffler F."/>
        </authorList>
    </citation>
    <scope>NUCLEOTIDE SEQUENCE</scope>
</reference>
<sequence length="489" mass="56959">MNAIYCRVSTDEQARKGYSLEDQRQACRRHLLNLGISDVKEYIDDGYSGEYLERPALESLRNDIQLGQTSYIAIYDPDRLSRNLTNQLILADEIEKAGTRLTFVTGDYDCSPEGRLFFSMKGAIAAYEKAKIRERTCRGRRAKATKGKIVSNAHPFGYDWDAMNSLYVVNETEAQVVRAIYQMCIENGWGARSIALELARNGVIGRNNRPLSVSTISRILSKEMYFGLHYLFKQSVRKTGQNTREITNNPRDLWIPINIMPIITKETWEKAQHQIKTNKRLAKRNTKHDYLLKGLLTCGLCGRRMIAYSRKGLRKNSPAKIYYYYSCIYNESNSYLYNNNKCVSRRIPSEELDAFVWSCLENMLKEDQELIDHMSNRENLETEAILLSNNYKDLQKKQTDISHWYRLNLLDRQTATTELTTLAKDIECTLIKIDQLMEQQKKINQSALTPTEYFKSLTYDEKREILLRLPYQIFAVRINDDVEFWLQEC</sequence>
<evidence type="ECO:0000256" key="1">
    <source>
        <dbReference type="ARBA" id="ARBA00022908"/>
    </source>
</evidence>
<evidence type="ECO:0000313" key="6">
    <source>
        <dbReference type="EMBL" id="MPL60638.1"/>
    </source>
</evidence>
<evidence type="ECO:0000259" key="5">
    <source>
        <dbReference type="PROSITE" id="PS51737"/>
    </source>
</evidence>
<feature type="domain" description="Resolvase/invertase-type recombinase catalytic" evidence="4">
    <location>
        <begin position="1"/>
        <end position="147"/>
    </location>
</feature>
<dbReference type="InterPro" id="IPR036162">
    <property type="entry name" value="Resolvase-like_N_sf"/>
</dbReference>
<dbReference type="AlphaFoldDB" id="A0A644T151"/>
<dbReference type="Gene3D" id="3.90.1750.20">
    <property type="entry name" value="Putative Large Serine Recombinase, Chain B, Domain 2"/>
    <property type="match status" value="1"/>
</dbReference>
<dbReference type="PROSITE" id="PS00397">
    <property type="entry name" value="RECOMBINASES_1"/>
    <property type="match status" value="1"/>
</dbReference>
<keyword evidence="3" id="KW-0233">DNA recombination</keyword>
<dbReference type="Gene3D" id="3.40.50.1390">
    <property type="entry name" value="Resolvase, N-terminal catalytic domain"/>
    <property type="match status" value="1"/>
</dbReference>
<dbReference type="InterPro" id="IPR025827">
    <property type="entry name" value="Zn_ribbon_recom_dom"/>
</dbReference>
<dbReference type="SUPFAM" id="SSF53041">
    <property type="entry name" value="Resolvase-like"/>
    <property type="match status" value="1"/>
</dbReference>
<dbReference type="GO" id="GO:0000150">
    <property type="term" value="F:DNA strand exchange activity"/>
    <property type="evidence" value="ECO:0007669"/>
    <property type="project" value="InterPro"/>
</dbReference>
<dbReference type="GO" id="GO:0015074">
    <property type="term" value="P:DNA integration"/>
    <property type="evidence" value="ECO:0007669"/>
    <property type="project" value="UniProtKB-KW"/>
</dbReference>
<feature type="domain" description="Recombinase" evidence="5">
    <location>
        <begin position="155"/>
        <end position="281"/>
    </location>
</feature>
<dbReference type="PANTHER" id="PTHR30461">
    <property type="entry name" value="DNA-INVERTASE FROM LAMBDOID PROPHAGE"/>
    <property type="match status" value="1"/>
</dbReference>
<dbReference type="GO" id="GO:0003677">
    <property type="term" value="F:DNA binding"/>
    <property type="evidence" value="ECO:0007669"/>
    <property type="project" value="UniProtKB-KW"/>
</dbReference>
<dbReference type="PROSITE" id="PS51736">
    <property type="entry name" value="RECOMBINASES_3"/>
    <property type="match status" value="1"/>
</dbReference>
<dbReference type="Pfam" id="PF13408">
    <property type="entry name" value="Zn_ribbon_recom"/>
    <property type="match status" value="1"/>
</dbReference>
<proteinExistence type="predicted"/>
<accession>A0A644T151</accession>
<dbReference type="EMBL" id="VSSQ01000012">
    <property type="protein sequence ID" value="MPL60638.1"/>
    <property type="molecule type" value="Genomic_DNA"/>
</dbReference>
<dbReference type="PROSITE" id="PS51737">
    <property type="entry name" value="RECOMBINASE_DNA_BIND"/>
    <property type="match status" value="1"/>
</dbReference>
<evidence type="ECO:0000259" key="4">
    <source>
        <dbReference type="PROSITE" id="PS51736"/>
    </source>
</evidence>
<dbReference type="InterPro" id="IPR006118">
    <property type="entry name" value="Recombinase_CS"/>
</dbReference>
<evidence type="ECO:0000256" key="2">
    <source>
        <dbReference type="ARBA" id="ARBA00023125"/>
    </source>
</evidence>
<protein>
    <submittedName>
        <fullName evidence="6">Uncharacterized protein</fullName>
    </submittedName>
</protein>
<comment type="caution">
    <text evidence="6">The sequence shown here is derived from an EMBL/GenBank/DDBJ whole genome shotgun (WGS) entry which is preliminary data.</text>
</comment>
<dbReference type="InterPro" id="IPR011109">
    <property type="entry name" value="DNA_bind_recombinase_dom"/>
</dbReference>
<gene>
    <name evidence="6" type="ORF">SDC9_06199</name>
</gene>
<dbReference type="InterPro" id="IPR038109">
    <property type="entry name" value="DNA_bind_recomb_sf"/>
</dbReference>